<evidence type="ECO:0000256" key="1">
    <source>
        <dbReference type="SAM" id="Phobius"/>
    </source>
</evidence>
<dbReference type="EMBL" id="GECZ01000163">
    <property type="protein sequence ID" value="JAS69606.1"/>
    <property type="molecule type" value="Transcribed_RNA"/>
</dbReference>
<name>A0A1B6H4K6_9HEMI</name>
<dbReference type="PRINTS" id="PR00081">
    <property type="entry name" value="GDHRDH"/>
</dbReference>
<dbReference type="PANTHER" id="PTHR43313:SF36">
    <property type="entry name" value="D-BETA-HYDROXYBUTYRATE DEHYDROGENASE, MITOCHONDRIAL"/>
    <property type="match status" value="1"/>
</dbReference>
<feature type="non-terminal residue" evidence="2">
    <location>
        <position position="341"/>
    </location>
</feature>
<keyword evidence="1" id="KW-1133">Transmembrane helix</keyword>
<keyword evidence="1" id="KW-0472">Membrane</keyword>
<dbReference type="Gene3D" id="3.40.50.720">
    <property type="entry name" value="NAD(P)-binding Rossmann-like Domain"/>
    <property type="match status" value="1"/>
</dbReference>
<protein>
    <recommendedName>
        <fullName evidence="3">D-beta-hydroxybutyrate dehydrogenase, mitochondrial</fullName>
    </recommendedName>
</protein>
<accession>A0A1B6H4K6</accession>
<feature type="transmembrane region" description="Helical" evidence="1">
    <location>
        <begin position="6"/>
        <end position="28"/>
    </location>
</feature>
<dbReference type="Pfam" id="PF00106">
    <property type="entry name" value="adh_short"/>
    <property type="match status" value="1"/>
</dbReference>
<evidence type="ECO:0000313" key="2">
    <source>
        <dbReference type="EMBL" id="JAS69606.1"/>
    </source>
</evidence>
<dbReference type="GO" id="GO:0016491">
    <property type="term" value="F:oxidoreductase activity"/>
    <property type="evidence" value="ECO:0007669"/>
    <property type="project" value="TreeGrafter"/>
</dbReference>
<keyword evidence="1" id="KW-0812">Transmembrane</keyword>
<dbReference type="InterPro" id="IPR036291">
    <property type="entry name" value="NAD(P)-bd_dom_sf"/>
</dbReference>
<gene>
    <name evidence="2" type="ORF">g.31895</name>
</gene>
<evidence type="ECO:0008006" key="3">
    <source>
        <dbReference type="Google" id="ProtNLM"/>
    </source>
</evidence>
<reference evidence="2" key="1">
    <citation type="submission" date="2015-11" db="EMBL/GenBank/DDBJ databases">
        <title>De novo transcriptome assembly of four potential Pierce s Disease insect vectors from Arizona vineyards.</title>
        <authorList>
            <person name="Tassone E.E."/>
        </authorList>
    </citation>
    <scope>NUCLEOTIDE SEQUENCE</scope>
</reference>
<dbReference type="SUPFAM" id="SSF51735">
    <property type="entry name" value="NAD(P)-binding Rossmann-fold domains"/>
    <property type="match status" value="1"/>
</dbReference>
<dbReference type="GO" id="GO:0008202">
    <property type="term" value="P:steroid metabolic process"/>
    <property type="evidence" value="ECO:0007669"/>
    <property type="project" value="TreeGrafter"/>
</dbReference>
<dbReference type="PANTHER" id="PTHR43313">
    <property type="entry name" value="SHORT-CHAIN DEHYDROGENASE/REDUCTASE FAMILY 9C"/>
    <property type="match status" value="1"/>
</dbReference>
<dbReference type="AlphaFoldDB" id="A0A1B6H4K6"/>
<sequence>MDEQTLVILAIQLTALTGIVGSLLLYLLCKVRTKSHTYDTDFTSLNVGTGRSVLLTSCDTGFGLQLALHLSSLGFRVFAGFKPSVEDGEGETCSDSDAAKILRAHLKQRESELIADGMVKGLTYGTMITLPLDVTREDSLHEAVNIVRRHLPAGEDGLWAVMNTAGVCYKGRLDQQDSCQWDAMLKVNVVGTLRTARAFLALLRNKQGRLINIGTGSGEGEGAAGLVAYSAARQAVAGAAAALRVELGPLGVRVITLDTDIPASERLFLRPRLPPSDNGSTERYLKCSVQAVSTHSLSVVEEALLSPTPKPAYSLAPPGGFSNYVSAITERFVSGQCKKRS</sequence>
<dbReference type="InterPro" id="IPR002347">
    <property type="entry name" value="SDR_fam"/>
</dbReference>
<proteinExistence type="predicted"/>
<organism evidence="2">
    <name type="scientific">Cuerna arida</name>
    <dbReference type="NCBI Taxonomy" id="1464854"/>
    <lineage>
        <taxon>Eukaryota</taxon>
        <taxon>Metazoa</taxon>
        <taxon>Ecdysozoa</taxon>
        <taxon>Arthropoda</taxon>
        <taxon>Hexapoda</taxon>
        <taxon>Insecta</taxon>
        <taxon>Pterygota</taxon>
        <taxon>Neoptera</taxon>
        <taxon>Paraneoptera</taxon>
        <taxon>Hemiptera</taxon>
        <taxon>Auchenorrhyncha</taxon>
        <taxon>Membracoidea</taxon>
        <taxon>Cicadellidae</taxon>
        <taxon>Cicadellinae</taxon>
        <taxon>Proconiini</taxon>
        <taxon>Cuerna</taxon>
    </lineage>
</organism>